<proteinExistence type="inferred from homology"/>
<evidence type="ECO:0000256" key="3">
    <source>
        <dbReference type="SAM" id="MobiDB-lite"/>
    </source>
</evidence>
<name>A0A8J6GHC3_MICOH</name>
<dbReference type="GO" id="GO:0034198">
    <property type="term" value="P:cellular response to amino acid starvation"/>
    <property type="evidence" value="ECO:0007669"/>
    <property type="project" value="TreeGrafter"/>
</dbReference>
<organism evidence="4 5">
    <name type="scientific">Microtus ochrogaster</name>
    <name type="common">Prairie vole</name>
    <dbReference type="NCBI Taxonomy" id="79684"/>
    <lineage>
        <taxon>Eukaryota</taxon>
        <taxon>Metazoa</taxon>
        <taxon>Chordata</taxon>
        <taxon>Craniata</taxon>
        <taxon>Vertebrata</taxon>
        <taxon>Euteleostomi</taxon>
        <taxon>Mammalia</taxon>
        <taxon>Eutheria</taxon>
        <taxon>Euarchontoglires</taxon>
        <taxon>Glires</taxon>
        <taxon>Rodentia</taxon>
        <taxon>Myomorpha</taxon>
        <taxon>Muroidea</taxon>
        <taxon>Cricetidae</taxon>
        <taxon>Arvicolinae</taxon>
        <taxon>Microtus</taxon>
    </lineage>
</organism>
<dbReference type="PANTHER" id="PTHR13177:SF3">
    <property type="entry name" value="DEATH-ASSOCIATED PROTEIN 1"/>
    <property type="match status" value="1"/>
</dbReference>
<protein>
    <submittedName>
        <fullName evidence="4">Death-associated protein 1</fullName>
    </submittedName>
</protein>
<evidence type="ECO:0000256" key="1">
    <source>
        <dbReference type="ARBA" id="ARBA00022845"/>
    </source>
</evidence>
<dbReference type="GO" id="GO:0010507">
    <property type="term" value="P:negative regulation of autophagy"/>
    <property type="evidence" value="ECO:0007669"/>
    <property type="project" value="TreeGrafter"/>
</dbReference>
<evidence type="ECO:0000313" key="4">
    <source>
        <dbReference type="EMBL" id="KAH0510748.1"/>
    </source>
</evidence>
<dbReference type="Pfam" id="PF15228">
    <property type="entry name" value="DAP"/>
    <property type="match status" value="1"/>
</dbReference>
<evidence type="ECO:0000256" key="2">
    <source>
        <dbReference type="ARBA" id="ARBA00038025"/>
    </source>
</evidence>
<dbReference type="GO" id="GO:0070513">
    <property type="term" value="F:death domain binding"/>
    <property type="evidence" value="ECO:0007669"/>
    <property type="project" value="TreeGrafter"/>
</dbReference>
<reference evidence="4" key="1">
    <citation type="submission" date="2020-03" db="EMBL/GenBank/DDBJ databases">
        <title>Studies in the Genomics of Life Span.</title>
        <authorList>
            <person name="Glass D."/>
        </authorList>
    </citation>
    <scope>NUCLEOTIDE SEQUENCE</scope>
    <source>
        <strain evidence="4">LTLLF</strain>
        <tissue evidence="4">Muscle</tissue>
    </source>
</reference>
<dbReference type="GO" id="GO:0006417">
    <property type="term" value="P:regulation of translation"/>
    <property type="evidence" value="ECO:0007669"/>
    <property type="project" value="UniProtKB-KW"/>
</dbReference>
<dbReference type="EMBL" id="JAATJU010022400">
    <property type="protein sequence ID" value="KAH0510748.1"/>
    <property type="molecule type" value="Genomic_DNA"/>
</dbReference>
<comment type="similarity">
    <text evidence="2">Belongs to the DAP-DAPL1 family.</text>
</comment>
<keyword evidence="1" id="KW-0810">Translation regulation</keyword>
<dbReference type="Proteomes" id="UP000710432">
    <property type="component" value="Unassembled WGS sequence"/>
</dbReference>
<sequence>MRRLGKAIQTTSCESARNALTEQMTAYSGSGEKGKLETKAGHPPAVKAGGMRIVQKHPHTGDGKEEKDKDEQEWESTSPPKPTVYISVLLPGVTKTFPQRLHKWPTRSRTPP</sequence>
<dbReference type="AlphaFoldDB" id="A0A8J6GHC3"/>
<dbReference type="GO" id="GO:0097190">
    <property type="term" value="P:apoptotic signaling pathway"/>
    <property type="evidence" value="ECO:0007669"/>
    <property type="project" value="TreeGrafter"/>
</dbReference>
<dbReference type="InterPro" id="IPR024130">
    <property type="entry name" value="DAP1/DAPL1"/>
</dbReference>
<feature type="compositionally biased region" description="Basic and acidic residues" evidence="3">
    <location>
        <begin position="59"/>
        <end position="70"/>
    </location>
</feature>
<comment type="caution">
    <text evidence="4">The sequence shown here is derived from an EMBL/GenBank/DDBJ whole genome shotgun (WGS) entry which is preliminary data.</text>
</comment>
<accession>A0A8J6GHC3</accession>
<dbReference type="PANTHER" id="PTHR13177">
    <property type="entry name" value="DEATH-ASSOCIATED PROTEIN 1"/>
    <property type="match status" value="1"/>
</dbReference>
<feature type="region of interest" description="Disordered" evidence="3">
    <location>
        <begin position="26"/>
        <end position="83"/>
    </location>
</feature>
<evidence type="ECO:0000313" key="5">
    <source>
        <dbReference type="Proteomes" id="UP000710432"/>
    </source>
</evidence>
<gene>
    <name evidence="4" type="ORF">LTLLF_152630</name>
</gene>